<dbReference type="FunFam" id="2.60.40.640:FF:000009">
    <property type="entry name" value="Down syndrome critical region protein 3"/>
    <property type="match status" value="1"/>
</dbReference>
<dbReference type="GO" id="GO:0005768">
    <property type="term" value="C:endosome"/>
    <property type="evidence" value="ECO:0007669"/>
    <property type="project" value="UniProtKB-SubCell"/>
</dbReference>
<evidence type="ECO:0000256" key="4">
    <source>
        <dbReference type="ARBA" id="ARBA00067597"/>
    </source>
</evidence>
<dbReference type="InterPro" id="IPR014752">
    <property type="entry name" value="Arrestin-like_C"/>
</dbReference>
<evidence type="ECO:0000313" key="8">
    <source>
        <dbReference type="Proteomes" id="UP000289738"/>
    </source>
</evidence>
<dbReference type="Proteomes" id="UP000289738">
    <property type="component" value="Chromosome A05"/>
</dbReference>
<comment type="similarity">
    <text evidence="2">Belongs to the VPS26 family.</text>
</comment>
<organism evidence="7 8">
    <name type="scientific">Arachis hypogaea</name>
    <name type="common">Peanut</name>
    <dbReference type="NCBI Taxonomy" id="3818"/>
    <lineage>
        <taxon>Eukaryota</taxon>
        <taxon>Viridiplantae</taxon>
        <taxon>Streptophyta</taxon>
        <taxon>Embryophyta</taxon>
        <taxon>Tracheophyta</taxon>
        <taxon>Spermatophyta</taxon>
        <taxon>Magnoliopsida</taxon>
        <taxon>eudicotyledons</taxon>
        <taxon>Gunneridae</taxon>
        <taxon>Pentapetalae</taxon>
        <taxon>rosids</taxon>
        <taxon>fabids</taxon>
        <taxon>Fabales</taxon>
        <taxon>Fabaceae</taxon>
        <taxon>Papilionoideae</taxon>
        <taxon>50 kb inversion clade</taxon>
        <taxon>dalbergioids sensu lato</taxon>
        <taxon>Dalbergieae</taxon>
        <taxon>Pterocarpus clade</taxon>
        <taxon>Arachis</taxon>
    </lineage>
</organism>
<comment type="subunit">
    <text evidence="6">Component of the commander complex that is essential for endosomal recycling of transmembrane cargos; the commander complex is composed of the CCC subcomplex and the retriever subcomplex. Component of the heterotrimeric retriever complex consisting of VPS26C, VPS29 and VPS35L; within the complex interacts with VPS35L. Interacts with SNX17 (via C-terminus); the interaction is direct and associates SNX17 with the retriever complex. Interacts with SNX31; the interaction is direct.</text>
</comment>
<name>A0A445D1Q5_ARAHY</name>
<comment type="function">
    <text evidence="5">Component of the commander complex that is essential for endosomal recycling of transmembrane cargos; the commander complex is composed of the CCC subcomplex and the retriever subcomplex. Component of the retriever complex, which is a heterotrimeric complex related to retromer cargo-selective complex (CSC) and essential for retromer-independent retrieval and recycling of numerous cargos such as integrin alpha-5/beta-1 (ITGA5:ITGB1). The recruitment of the retriever complex to the endosomal membrane involves CCC and WASH complexes. In the endosomes, drives the retriever and recycling of NxxY-motif-containing cargo proteins by coupling to SNX17, a cargo essential for the homeostatic maintenance of numerous cell surface proteins associated with processes that include cell migration, cell adhesion, nutrient supply and cell signaling.</text>
</comment>
<dbReference type="STRING" id="3818.A0A445D1Q5"/>
<dbReference type="PANTHER" id="PTHR12233">
    <property type="entry name" value="VACUOLAR PROTEIN SORTING 26 RELATED"/>
    <property type="match status" value="1"/>
</dbReference>
<evidence type="ECO:0000256" key="1">
    <source>
        <dbReference type="ARBA" id="ARBA00004177"/>
    </source>
</evidence>
<keyword evidence="8" id="KW-1185">Reference proteome</keyword>
<dbReference type="AlphaFoldDB" id="A0A445D1Q5"/>
<evidence type="ECO:0000256" key="2">
    <source>
        <dbReference type="ARBA" id="ARBA00009100"/>
    </source>
</evidence>
<comment type="caution">
    <text evidence="7">The sequence shown here is derived from an EMBL/GenBank/DDBJ whole genome shotgun (WGS) entry which is preliminary data.</text>
</comment>
<dbReference type="Gene3D" id="2.60.40.640">
    <property type="match status" value="2"/>
</dbReference>
<comment type="subcellular location">
    <subcellularLocation>
        <location evidence="1">Endosome</location>
    </subcellularLocation>
</comment>
<accession>A0A445D1Q5</accession>
<dbReference type="InterPro" id="IPR014756">
    <property type="entry name" value="Ig_E-set"/>
</dbReference>
<reference evidence="7 8" key="1">
    <citation type="submission" date="2019-01" db="EMBL/GenBank/DDBJ databases">
        <title>Sequencing of cultivated peanut Arachis hypogaea provides insights into genome evolution and oil improvement.</title>
        <authorList>
            <person name="Chen X."/>
        </authorList>
    </citation>
    <scope>NUCLEOTIDE SEQUENCE [LARGE SCALE GENOMIC DNA]</scope>
    <source>
        <strain evidence="8">cv. Fuhuasheng</strain>
        <tissue evidence="7">Leaves</tissue>
    </source>
</reference>
<evidence type="ECO:0000313" key="7">
    <source>
        <dbReference type="EMBL" id="RYR57088.1"/>
    </source>
</evidence>
<sequence length="269" mass="30280">MNSQLVAMSIDLKLSRFDRIYRPSEALEGKIIIKTQSSISHYGIRLTFKGSVNMQVRGGSAGVVESLYGVIKPIPILNRTTEVKPSGKIASGTTEIPFSVTLRQQGENLEKFYETFHGANISIQYLVTVDVTRGYLHKSLSTTMEFIVESDKADLLQRPIPPEMVIFYITQDTQRHSLLPELKSGVLFFYLRIADGNVCHNLTIPIYVILPRLLTCPTTFAGPFSIEFKVAIVISFQSELSQLHKKTDSRTPELWLAMETLPLELVRTK</sequence>
<evidence type="ECO:0000256" key="5">
    <source>
        <dbReference type="ARBA" id="ARBA00093280"/>
    </source>
</evidence>
<keyword evidence="3" id="KW-0967">Endosome</keyword>
<dbReference type="Pfam" id="PF03643">
    <property type="entry name" value="Vps26"/>
    <property type="match status" value="1"/>
</dbReference>
<dbReference type="SUPFAM" id="SSF81296">
    <property type="entry name" value="E set domains"/>
    <property type="match status" value="1"/>
</dbReference>
<proteinExistence type="inferred from homology"/>
<dbReference type="GO" id="GO:0006886">
    <property type="term" value="P:intracellular protein transport"/>
    <property type="evidence" value="ECO:0007669"/>
    <property type="project" value="InterPro"/>
</dbReference>
<evidence type="ECO:0000256" key="3">
    <source>
        <dbReference type="ARBA" id="ARBA00022753"/>
    </source>
</evidence>
<dbReference type="InterPro" id="IPR028934">
    <property type="entry name" value="Vps26-related"/>
</dbReference>
<dbReference type="EMBL" id="SDMP01000005">
    <property type="protein sequence ID" value="RYR57088.1"/>
    <property type="molecule type" value="Genomic_DNA"/>
</dbReference>
<evidence type="ECO:0000256" key="6">
    <source>
        <dbReference type="ARBA" id="ARBA00093474"/>
    </source>
</evidence>
<protein>
    <recommendedName>
        <fullName evidence="4">Vacuolar protein sorting-associated protein 26C</fullName>
    </recommendedName>
</protein>
<gene>
    <name evidence="7" type="ORF">Ahy_A05g022822</name>
</gene>